<dbReference type="VEuPathDB" id="FungiDB:RhiirFUN_025365"/>
<dbReference type="Proteomes" id="UP000232688">
    <property type="component" value="Unassembled WGS sequence"/>
</dbReference>
<dbReference type="VEuPathDB" id="FungiDB:RhiirA1_472302"/>
<organism evidence="1 2">
    <name type="scientific">Rhizophagus irregularis</name>
    <dbReference type="NCBI Taxonomy" id="588596"/>
    <lineage>
        <taxon>Eukaryota</taxon>
        <taxon>Fungi</taxon>
        <taxon>Fungi incertae sedis</taxon>
        <taxon>Mucoromycota</taxon>
        <taxon>Glomeromycotina</taxon>
        <taxon>Glomeromycetes</taxon>
        <taxon>Glomerales</taxon>
        <taxon>Glomeraceae</taxon>
        <taxon>Rhizophagus</taxon>
    </lineage>
</organism>
<reference evidence="1 2" key="2">
    <citation type="submission" date="2017-10" db="EMBL/GenBank/DDBJ databases">
        <title>Genome analyses suggest a sexual origin of heterokaryosis in a supposedly ancient asexual fungus.</title>
        <authorList>
            <person name="Corradi N."/>
            <person name="Sedzielewska K."/>
            <person name="Noel J."/>
            <person name="Charron P."/>
            <person name="Farinelli L."/>
            <person name="Marton T."/>
            <person name="Kruger M."/>
            <person name="Pelin A."/>
            <person name="Brachmann A."/>
            <person name="Corradi N."/>
        </authorList>
    </citation>
    <scope>NUCLEOTIDE SEQUENCE [LARGE SCALE GENOMIC DNA]</scope>
    <source>
        <strain evidence="1 2">A1</strain>
    </source>
</reference>
<gene>
    <name evidence="1" type="ORF">RhiirA1_472302</name>
</gene>
<reference evidence="1 2" key="1">
    <citation type="submission" date="2017-10" db="EMBL/GenBank/DDBJ databases">
        <title>Extensive intraspecific genome diversity in a model arbuscular mycorrhizal fungus.</title>
        <authorList>
            <person name="Chen E.C.H."/>
            <person name="Morin E."/>
            <person name="Baudet D."/>
            <person name="Noel J."/>
            <person name="Ndikumana S."/>
            <person name="Charron P."/>
            <person name="St-Onge C."/>
            <person name="Giorgi J."/>
            <person name="Grigoriev I.V."/>
            <person name="Roux C."/>
            <person name="Martin F.M."/>
            <person name="Corradi N."/>
        </authorList>
    </citation>
    <scope>NUCLEOTIDE SEQUENCE [LARGE SCALE GENOMIC DNA]</scope>
    <source>
        <strain evidence="1 2">A1</strain>
    </source>
</reference>
<name>A0A2I1FFW9_9GLOM</name>
<evidence type="ECO:0000313" key="2">
    <source>
        <dbReference type="Proteomes" id="UP000232688"/>
    </source>
</evidence>
<protein>
    <submittedName>
        <fullName evidence="1">Uncharacterized protein</fullName>
    </submittedName>
</protein>
<accession>A0A2I1FFW9</accession>
<dbReference type="AlphaFoldDB" id="A0A2I1FFW9"/>
<proteinExistence type="predicted"/>
<evidence type="ECO:0000313" key="1">
    <source>
        <dbReference type="EMBL" id="PKC57566.1"/>
    </source>
</evidence>
<comment type="caution">
    <text evidence="1">The sequence shown here is derived from an EMBL/GenBank/DDBJ whole genome shotgun (WGS) entry which is preliminary data.</text>
</comment>
<dbReference type="EMBL" id="LLXH01001788">
    <property type="protein sequence ID" value="PKC57566.1"/>
    <property type="molecule type" value="Genomic_DNA"/>
</dbReference>
<sequence length="91" mass="10822">MSKYPVNKLVEHQQTKEKLAYTTETEMLWKLFVKLFDYEKAHFGIIYKSLADDIGQLEFNITRQMLSNFYCYVSLLSQEQEKLFELGLTVL</sequence>
<dbReference type="OrthoDB" id="10474798at2759"/>
<dbReference type="VEuPathDB" id="FungiDB:FUN_017777"/>